<keyword evidence="2" id="KW-1185">Reference proteome</keyword>
<comment type="caution">
    <text evidence="1">The sequence shown here is derived from an EMBL/GenBank/DDBJ whole genome shotgun (WGS) entry which is preliminary data.</text>
</comment>
<dbReference type="AlphaFoldDB" id="A0A565CAZ5"/>
<dbReference type="EMBL" id="CABITT030000007">
    <property type="protein sequence ID" value="VVB10828.1"/>
    <property type="molecule type" value="Genomic_DNA"/>
</dbReference>
<organism evidence="1 2">
    <name type="scientific">Arabis nemorensis</name>
    <dbReference type="NCBI Taxonomy" id="586526"/>
    <lineage>
        <taxon>Eukaryota</taxon>
        <taxon>Viridiplantae</taxon>
        <taxon>Streptophyta</taxon>
        <taxon>Embryophyta</taxon>
        <taxon>Tracheophyta</taxon>
        <taxon>Spermatophyta</taxon>
        <taxon>Magnoliopsida</taxon>
        <taxon>eudicotyledons</taxon>
        <taxon>Gunneridae</taxon>
        <taxon>Pentapetalae</taxon>
        <taxon>rosids</taxon>
        <taxon>malvids</taxon>
        <taxon>Brassicales</taxon>
        <taxon>Brassicaceae</taxon>
        <taxon>Arabideae</taxon>
        <taxon>Arabis</taxon>
    </lineage>
</organism>
<reference evidence="1" key="1">
    <citation type="submission" date="2019-07" db="EMBL/GenBank/DDBJ databases">
        <authorList>
            <person name="Dittberner H."/>
        </authorList>
    </citation>
    <scope>NUCLEOTIDE SEQUENCE [LARGE SCALE GENOMIC DNA]</scope>
</reference>
<dbReference type="Proteomes" id="UP000489600">
    <property type="component" value="Unassembled WGS sequence"/>
</dbReference>
<gene>
    <name evidence="1" type="ORF">ANE_LOCUS21272</name>
</gene>
<name>A0A565CAZ5_9BRAS</name>
<protein>
    <submittedName>
        <fullName evidence="1">Uncharacterized protein</fullName>
    </submittedName>
</protein>
<proteinExistence type="predicted"/>
<accession>A0A565CAZ5</accession>
<evidence type="ECO:0000313" key="1">
    <source>
        <dbReference type="EMBL" id="VVB10828.1"/>
    </source>
</evidence>
<evidence type="ECO:0000313" key="2">
    <source>
        <dbReference type="Proteomes" id="UP000489600"/>
    </source>
</evidence>
<sequence>MGVGCSCKLYNFKCKRFSIPKLAIWYTISFSVQDFNIDKELLVTQIKDEMEMGKEGGQELLSCVGLGFFIAIKQDDL</sequence>